<feature type="chain" id="PRO_5012240836" evidence="1">
    <location>
        <begin position="18"/>
        <end position="79"/>
    </location>
</feature>
<keyword evidence="3" id="KW-1185">Reference proteome</keyword>
<protein>
    <submittedName>
        <fullName evidence="2">BQ2448_5923 protein</fullName>
    </submittedName>
</protein>
<dbReference type="OrthoDB" id="10311425at2759"/>
<evidence type="ECO:0000256" key="1">
    <source>
        <dbReference type="SAM" id="SignalP"/>
    </source>
</evidence>
<keyword evidence="1" id="KW-0732">Signal</keyword>
<sequence length="79" mass="8326">MKLSLALIAGLVAVSVAAPVPVAEEQVSRGLEGSMDRLALEPRWGRVVYGSAPAPTAKRDQIEPRWGRVVYGSAPTPTA</sequence>
<reference evidence="3" key="1">
    <citation type="submission" date="2016-09" db="EMBL/GenBank/DDBJ databases">
        <authorList>
            <person name="Jeantristanb JTB J.-T."/>
            <person name="Ricardo R."/>
        </authorList>
    </citation>
    <scope>NUCLEOTIDE SEQUENCE [LARGE SCALE GENOMIC DNA]</scope>
</reference>
<gene>
    <name evidence="2" type="ORF">BQ2448_5923</name>
</gene>
<accession>A0A238F2K4</accession>
<evidence type="ECO:0000313" key="3">
    <source>
        <dbReference type="Proteomes" id="UP000198372"/>
    </source>
</evidence>
<organism evidence="2 3">
    <name type="scientific">Microbotryum intermedium</name>
    <dbReference type="NCBI Taxonomy" id="269621"/>
    <lineage>
        <taxon>Eukaryota</taxon>
        <taxon>Fungi</taxon>
        <taxon>Dikarya</taxon>
        <taxon>Basidiomycota</taxon>
        <taxon>Pucciniomycotina</taxon>
        <taxon>Microbotryomycetes</taxon>
        <taxon>Microbotryales</taxon>
        <taxon>Microbotryaceae</taxon>
        <taxon>Microbotryum</taxon>
    </lineage>
</organism>
<dbReference type="AlphaFoldDB" id="A0A238F2K4"/>
<feature type="signal peptide" evidence="1">
    <location>
        <begin position="1"/>
        <end position="17"/>
    </location>
</feature>
<dbReference type="Proteomes" id="UP000198372">
    <property type="component" value="Unassembled WGS sequence"/>
</dbReference>
<name>A0A238F2K4_9BASI</name>
<dbReference type="STRING" id="269621.A0A238F2K4"/>
<evidence type="ECO:0000313" key="2">
    <source>
        <dbReference type="EMBL" id="SCV67277.1"/>
    </source>
</evidence>
<proteinExistence type="predicted"/>
<dbReference type="EMBL" id="FMSP01000001">
    <property type="protein sequence ID" value="SCV67277.1"/>
    <property type="molecule type" value="Genomic_DNA"/>
</dbReference>